<dbReference type="PANTHER" id="PTHR43464:SF75">
    <property type="entry name" value="METHYLTRANSFERASE TYPE 11"/>
    <property type="match status" value="1"/>
</dbReference>
<dbReference type="RefSeq" id="WP_070014383.1">
    <property type="nucleotide sequence ID" value="NZ_LJGW01000012.1"/>
</dbReference>
<protein>
    <submittedName>
        <fullName evidence="2">Methyltransferase</fullName>
    </submittedName>
</protein>
<dbReference type="InterPro" id="IPR013216">
    <property type="entry name" value="Methyltransf_11"/>
</dbReference>
<dbReference type="SUPFAM" id="SSF53335">
    <property type="entry name" value="S-adenosyl-L-methionine-dependent methyltransferases"/>
    <property type="match status" value="1"/>
</dbReference>
<keyword evidence="2" id="KW-0489">Methyltransferase</keyword>
<evidence type="ECO:0000313" key="3">
    <source>
        <dbReference type="Proteomes" id="UP000176005"/>
    </source>
</evidence>
<organism evidence="2 3">
    <name type="scientific">Streptomyces nanshensis</name>
    <dbReference type="NCBI Taxonomy" id="518642"/>
    <lineage>
        <taxon>Bacteria</taxon>
        <taxon>Bacillati</taxon>
        <taxon>Actinomycetota</taxon>
        <taxon>Actinomycetes</taxon>
        <taxon>Kitasatosporales</taxon>
        <taxon>Streptomycetaceae</taxon>
        <taxon>Streptomyces</taxon>
    </lineage>
</organism>
<keyword evidence="3" id="KW-1185">Reference proteome</keyword>
<proteinExistence type="predicted"/>
<accession>A0A1E7LDE2</accession>
<keyword evidence="2" id="KW-0808">Transferase</keyword>
<dbReference type="GO" id="GO:0032259">
    <property type="term" value="P:methylation"/>
    <property type="evidence" value="ECO:0007669"/>
    <property type="project" value="UniProtKB-KW"/>
</dbReference>
<evidence type="ECO:0000313" key="2">
    <source>
        <dbReference type="EMBL" id="OEV14226.1"/>
    </source>
</evidence>
<sequence>MPFDHNDHYHRLLLRHVPAGSRRALDVGCGTGAFARLLAEEGIATDAVDASGEAIEAAVAASPEAAEGGPRFRHEDIARVQLPPEHYDFIACLASVHHMPFETVAALRDALAPGGTLVVLACYRPRSAVDRAWSLAAVPVNAAVRAAVALRERVTGTAPAANRVRPPVAQPGMTLAEIRRETERLLPGSSVRRLLFWRCLLVHRA</sequence>
<dbReference type="EMBL" id="LJGW01000012">
    <property type="protein sequence ID" value="OEV14226.1"/>
    <property type="molecule type" value="Genomic_DNA"/>
</dbReference>
<dbReference type="GO" id="GO:0008757">
    <property type="term" value="F:S-adenosylmethionine-dependent methyltransferase activity"/>
    <property type="evidence" value="ECO:0007669"/>
    <property type="project" value="InterPro"/>
</dbReference>
<name>A0A1E7LDE2_9ACTN</name>
<comment type="caution">
    <text evidence="2">The sequence shown here is derived from an EMBL/GenBank/DDBJ whole genome shotgun (WGS) entry which is preliminary data.</text>
</comment>
<dbReference type="PATRIC" id="fig|518642.10.peg.7316"/>
<dbReference type="InterPro" id="IPR029063">
    <property type="entry name" value="SAM-dependent_MTases_sf"/>
</dbReference>
<reference evidence="2 3" key="1">
    <citation type="journal article" date="2016" name="Front. Microbiol.">
        <title>Comparative Genomics Analysis of Streptomyces Species Reveals Their Adaptation to the Marine Environment and Their Diversity at the Genomic Level.</title>
        <authorList>
            <person name="Tian X."/>
            <person name="Zhang Z."/>
            <person name="Yang T."/>
            <person name="Chen M."/>
            <person name="Li J."/>
            <person name="Chen F."/>
            <person name="Yang J."/>
            <person name="Li W."/>
            <person name="Zhang B."/>
            <person name="Zhang Z."/>
            <person name="Wu J."/>
            <person name="Zhang C."/>
            <person name="Long L."/>
            <person name="Xiao J."/>
        </authorList>
    </citation>
    <scope>NUCLEOTIDE SEQUENCE [LARGE SCALE GENOMIC DNA]</scope>
    <source>
        <strain evidence="2 3">SCSIO 10429</strain>
    </source>
</reference>
<dbReference type="Gene3D" id="3.40.50.150">
    <property type="entry name" value="Vaccinia Virus protein VP39"/>
    <property type="match status" value="1"/>
</dbReference>
<dbReference type="CDD" id="cd02440">
    <property type="entry name" value="AdoMet_MTases"/>
    <property type="match status" value="1"/>
</dbReference>
<feature type="domain" description="Methyltransferase type 11" evidence="1">
    <location>
        <begin position="25"/>
        <end position="119"/>
    </location>
</feature>
<dbReference type="Pfam" id="PF08241">
    <property type="entry name" value="Methyltransf_11"/>
    <property type="match status" value="1"/>
</dbReference>
<gene>
    <name evidence="2" type="ORF">AN218_00195</name>
</gene>
<dbReference type="Proteomes" id="UP000176005">
    <property type="component" value="Unassembled WGS sequence"/>
</dbReference>
<dbReference type="AlphaFoldDB" id="A0A1E7LDE2"/>
<evidence type="ECO:0000259" key="1">
    <source>
        <dbReference type="Pfam" id="PF08241"/>
    </source>
</evidence>
<dbReference type="PANTHER" id="PTHR43464">
    <property type="entry name" value="METHYLTRANSFERASE"/>
    <property type="match status" value="1"/>
</dbReference>